<dbReference type="Proteomes" id="UP000588098">
    <property type="component" value="Unassembled WGS sequence"/>
</dbReference>
<organism evidence="2 3">
    <name type="scientific">Streptomyces zagrosensis</name>
    <dbReference type="NCBI Taxonomy" id="1042984"/>
    <lineage>
        <taxon>Bacteria</taxon>
        <taxon>Bacillati</taxon>
        <taxon>Actinomycetota</taxon>
        <taxon>Actinomycetes</taxon>
        <taxon>Kitasatosporales</taxon>
        <taxon>Streptomycetaceae</taxon>
        <taxon>Streptomyces</taxon>
    </lineage>
</organism>
<keyword evidence="3" id="KW-1185">Reference proteome</keyword>
<proteinExistence type="predicted"/>
<name>A0A7W9Q8P8_9ACTN</name>
<reference evidence="2 3" key="1">
    <citation type="submission" date="2020-08" db="EMBL/GenBank/DDBJ databases">
        <title>Genomic Encyclopedia of Type Strains, Phase III (KMG-III): the genomes of soil and plant-associated and newly described type strains.</title>
        <authorList>
            <person name="Whitman W."/>
        </authorList>
    </citation>
    <scope>NUCLEOTIDE SEQUENCE [LARGE SCALE GENOMIC DNA]</scope>
    <source>
        <strain evidence="2 3">CECT 8305</strain>
    </source>
</reference>
<evidence type="ECO:0000313" key="2">
    <source>
        <dbReference type="EMBL" id="MBB5935665.1"/>
    </source>
</evidence>
<dbReference type="AlphaFoldDB" id="A0A7W9Q8P8"/>
<feature type="region of interest" description="Disordered" evidence="1">
    <location>
        <begin position="1"/>
        <end position="69"/>
    </location>
</feature>
<gene>
    <name evidence="2" type="ORF">FHS42_002727</name>
</gene>
<sequence length="69" mass="6776">MAAGRTEISLNARDRTHGCAVTAAPMSRGGSPGPYEGAVDVSDVTHSGRSRGVPGADGAATLGAREAAP</sequence>
<dbReference type="EMBL" id="JACHJL010000005">
    <property type="protein sequence ID" value="MBB5935665.1"/>
    <property type="molecule type" value="Genomic_DNA"/>
</dbReference>
<comment type="caution">
    <text evidence="2">The sequence shown here is derived from an EMBL/GenBank/DDBJ whole genome shotgun (WGS) entry which is preliminary data.</text>
</comment>
<accession>A0A7W9Q8P8</accession>
<protein>
    <submittedName>
        <fullName evidence="2">Uncharacterized protein</fullName>
    </submittedName>
</protein>
<evidence type="ECO:0000256" key="1">
    <source>
        <dbReference type="SAM" id="MobiDB-lite"/>
    </source>
</evidence>
<evidence type="ECO:0000313" key="3">
    <source>
        <dbReference type="Proteomes" id="UP000588098"/>
    </source>
</evidence>